<sequence>MLDFSIIPDGPSIPPGYIDLSYGTSGFRANALFPPNNLEHVSYRCGLLFPCLPFFSDEYFQKYSKILGRDRRLGLGIVVTASHNPCCDNGIKLFSPSGHMLESSWEPYFTSFVNTRRPVRDELCEIFSRFAYEAKDLNLSVLIGWDTRPSSQSLVANLRLGIETVFKLLNLASSEVRLIGTVTSPCISYLLASNNLNVNDDEEYLLFLNDSVMNVVLKFQVLGLVDLSSTAKREELFFDCAYGVGGCKVMRAFDVFRYLGVLPSVCNLHRFGTEYDLNNKCGASYVFNTNYFPENLKPDLPKYLGKRFCSFDGDADRIVYYMPSDPEMNADKEYSVRVLNGDRLTVIKLMLLWTLLRTCRKRLRIGVLLTRYSNGYTVSFILGLFKKWHSENPNVSWELEFFNTGIKNAERLSEKYYISVYYETNGHGNIVFNKLFIPDASPDKISGSDLRLNQRDSQSLADLKRRLDPSDGSFDAEFRDKFSESLLFDLLSLFFPGGDAILNSLVLELAFRTLKLTFRDCLDLYDYLPFHLSKYDIPITFRELFVSSNEDETVLVEPEGFQDKINSMTVQFRCCRAFLRPSGTEALLRIYVEAEKRDDVDRVHAFIIKLVEDFLSTKRL</sequence>
<evidence type="ECO:0000256" key="4">
    <source>
        <dbReference type="ARBA" id="ARBA00022842"/>
    </source>
</evidence>
<dbReference type="EMBL" id="CP056068">
    <property type="protein sequence ID" value="UKJ90818.1"/>
    <property type="molecule type" value="Genomic_DNA"/>
</dbReference>
<dbReference type="PANTHER" id="PTHR45955:SF1">
    <property type="entry name" value="PHOSPHOACETYLGLUCOSAMINE MUTASE"/>
    <property type="match status" value="1"/>
</dbReference>
<evidence type="ECO:0000313" key="10">
    <source>
        <dbReference type="Proteomes" id="UP000244803"/>
    </source>
</evidence>
<dbReference type="InterPro" id="IPR005844">
    <property type="entry name" value="A-D-PHexomutase_a/b/a-I"/>
</dbReference>
<dbReference type="InterPro" id="IPR016055">
    <property type="entry name" value="A-D-PHexomutase_a/b/a-I/II/III"/>
</dbReference>
<evidence type="ECO:0000313" key="9">
    <source>
        <dbReference type="EMBL" id="UKJ90818.1"/>
    </source>
</evidence>
<keyword evidence="4" id="KW-0460">Magnesium</keyword>
<gene>
    <name evidence="9" type="ORF">MACJ_001753</name>
</gene>
<dbReference type="Pfam" id="PF00408">
    <property type="entry name" value="PGM_PMM_IV"/>
    <property type="match status" value="1"/>
</dbReference>
<dbReference type="EC" id="5.4.2.3" evidence="9"/>
<dbReference type="SUPFAM" id="SSF53738">
    <property type="entry name" value="Phosphoglucomutase, first 3 domains"/>
    <property type="match status" value="2"/>
</dbReference>
<dbReference type="InterPro" id="IPR036900">
    <property type="entry name" value="A-D-PHexomutase_C_sf"/>
</dbReference>
<dbReference type="Gene3D" id="3.40.120.10">
    <property type="entry name" value="Alpha-D-Glucose-1,6-Bisphosphate, subunit A, domain 3"/>
    <property type="match status" value="1"/>
</dbReference>
<dbReference type="GO" id="GO:0004610">
    <property type="term" value="F:phosphoacetylglucosamine mutase activity"/>
    <property type="evidence" value="ECO:0007669"/>
    <property type="project" value="UniProtKB-EC"/>
</dbReference>
<proteinExistence type="inferred from homology"/>
<feature type="domain" description="Phosphoacetylglucosamine mutase AMG1" evidence="8">
    <location>
        <begin position="340"/>
        <end position="437"/>
    </location>
</feature>
<comment type="similarity">
    <text evidence="2">Belongs to the phosphohexose mutase family.</text>
</comment>
<dbReference type="PANTHER" id="PTHR45955">
    <property type="entry name" value="PHOSPHOACETYLGLUCOSAMINE MUTASE"/>
    <property type="match status" value="1"/>
</dbReference>
<protein>
    <submittedName>
        <fullName evidence="9">Phosphoglucosamine mutase</fullName>
        <ecNumber evidence="9">5.4.2.3</ecNumber>
    </submittedName>
</protein>
<feature type="domain" description="Alpha-D-phosphohexomutase C-terminal" evidence="6">
    <location>
        <begin position="575"/>
        <end position="608"/>
    </location>
</feature>
<evidence type="ECO:0000259" key="8">
    <source>
        <dbReference type="Pfam" id="PF21404"/>
    </source>
</evidence>
<evidence type="ECO:0000256" key="1">
    <source>
        <dbReference type="ARBA" id="ARBA00001946"/>
    </source>
</evidence>
<comment type="cofactor">
    <cofactor evidence="1">
        <name>Mg(2+)</name>
        <dbReference type="ChEBI" id="CHEBI:18420"/>
    </cofactor>
</comment>
<dbReference type="Pfam" id="PF02878">
    <property type="entry name" value="PGM_PMM_I"/>
    <property type="match status" value="1"/>
</dbReference>
<dbReference type="SUPFAM" id="SSF55957">
    <property type="entry name" value="Phosphoglucomutase, C-terminal domain"/>
    <property type="match status" value="1"/>
</dbReference>
<dbReference type="GO" id="GO:0006048">
    <property type="term" value="P:UDP-N-acetylglucosamine biosynthetic process"/>
    <property type="evidence" value="ECO:0007669"/>
    <property type="project" value="TreeGrafter"/>
</dbReference>
<dbReference type="Gene3D" id="3.30.310.50">
    <property type="entry name" value="Alpha-D-phosphohexomutase, C-terminal domain"/>
    <property type="match status" value="1"/>
</dbReference>
<evidence type="ECO:0000256" key="5">
    <source>
        <dbReference type="ARBA" id="ARBA00023235"/>
    </source>
</evidence>
<dbReference type="InterPro" id="IPR049022">
    <property type="entry name" value="AMG1_III"/>
</dbReference>
<reference evidence="9" key="1">
    <citation type="submission" date="2022-07" db="EMBL/GenBank/DDBJ databases">
        <title>Evaluation of T. orientalis genome assembly methods using nanopore sequencing and analysis of variation between genomes.</title>
        <authorList>
            <person name="Yam J."/>
            <person name="Micallef M.L."/>
            <person name="Liu M."/>
            <person name="Djordjevic S.P."/>
            <person name="Bogema D.R."/>
            <person name="Jenkins C."/>
        </authorList>
    </citation>
    <scope>NUCLEOTIDE SEQUENCE</scope>
    <source>
        <strain evidence="9">Fish Creek</strain>
    </source>
</reference>
<keyword evidence="5 9" id="KW-0413">Isomerase</keyword>
<evidence type="ECO:0000259" key="7">
    <source>
        <dbReference type="Pfam" id="PF02878"/>
    </source>
</evidence>
<feature type="domain" description="Alpha-D-phosphohexomutase alpha/beta/alpha" evidence="7">
    <location>
        <begin position="71"/>
        <end position="104"/>
    </location>
</feature>
<keyword evidence="3" id="KW-0479">Metal-binding</keyword>
<dbReference type="OrthoDB" id="1928at2759"/>
<dbReference type="InterPro" id="IPR016066">
    <property type="entry name" value="A-D-PHexomutase_CS"/>
</dbReference>
<evidence type="ECO:0000259" key="6">
    <source>
        <dbReference type="Pfam" id="PF00408"/>
    </source>
</evidence>
<dbReference type="GO" id="GO:0005975">
    <property type="term" value="P:carbohydrate metabolic process"/>
    <property type="evidence" value="ECO:0007669"/>
    <property type="project" value="InterPro"/>
</dbReference>
<dbReference type="InterPro" id="IPR005843">
    <property type="entry name" value="A-D-PHexomutase_C"/>
</dbReference>
<dbReference type="Pfam" id="PF21404">
    <property type="entry name" value="AMG1_III"/>
    <property type="match status" value="1"/>
</dbReference>
<organism evidence="9 10">
    <name type="scientific">Theileria orientalis</name>
    <dbReference type="NCBI Taxonomy" id="68886"/>
    <lineage>
        <taxon>Eukaryota</taxon>
        <taxon>Sar</taxon>
        <taxon>Alveolata</taxon>
        <taxon>Apicomplexa</taxon>
        <taxon>Aconoidasida</taxon>
        <taxon>Piroplasmida</taxon>
        <taxon>Theileriidae</taxon>
        <taxon>Theileria</taxon>
    </lineage>
</organism>
<evidence type="ECO:0000256" key="3">
    <source>
        <dbReference type="ARBA" id="ARBA00022723"/>
    </source>
</evidence>
<dbReference type="PROSITE" id="PS00710">
    <property type="entry name" value="PGM_PMM"/>
    <property type="match status" value="1"/>
</dbReference>
<dbReference type="AlphaFoldDB" id="A0A976M8T4"/>
<name>A0A976M8T4_THEOR</name>
<accession>A0A976M8T4</accession>
<dbReference type="Proteomes" id="UP000244803">
    <property type="component" value="Chromosome 2"/>
</dbReference>
<evidence type="ECO:0000256" key="2">
    <source>
        <dbReference type="ARBA" id="ARBA00010231"/>
    </source>
</evidence>
<dbReference type="GO" id="GO:0000287">
    <property type="term" value="F:magnesium ion binding"/>
    <property type="evidence" value="ECO:0007669"/>
    <property type="project" value="InterPro"/>
</dbReference>